<evidence type="ECO:0000256" key="1">
    <source>
        <dbReference type="SAM" id="SignalP"/>
    </source>
</evidence>
<dbReference type="EMBL" id="LR903545">
    <property type="protein sequence ID" value="CAD7252014.1"/>
    <property type="molecule type" value="Genomic_DNA"/>
</dbReference>
<gene>
    <name evidence="2" type="ORF">DSTB1V02_LOCUS11775</name>
</gene>
<sequence>MTHVRSVGTPFGRRSDAVRSRKGKLALSVVCAVLVWTQAVESAPVDLPDETVDATAEVEPRFSSIIEAYMPASEMTGPFFDWLFEWEMDIYHRVVGSFLRYVTDYAFNAAVLRNAASRDGVEGDAIF</sequence>
<feature type="signal peptide" evidence="1">
    <location>
        <begin position="1"/>
        <end position="42"/>
    </location>
</feature>
<evidence type="ECO:0000313" key="2">
    <source>
        <dbReference type="EMBL" id="CAD7252014.1"/>
    </source>
</evidence>
<reference evidence="2" key="1">
    <citation type="submission" date="2020-11" db="EMBL/GenBank/DDBJ databases">
        <authorList>
            <person name="Tran Van P."/>
        </authorList>
    </citation>
    <scope>NUCLEOTIDE SEQUENCE</scope>
</reference>
<dbReference type="AlphaFoldDB" id="A0A7R9AD69"/>
<name>A0A7R9AD69_9CRUS</name>
<dbReference type="Proteomes" id="UP000677054">
    <property type="component" value="Unassembled WGS sequence"/>
</dbReference>
<proteinExistence type="predicted"/>
<feature type="chain" id="PRO_5036209787" evidence="1">
    <location>
        <begin position="43"/>
        <end position="127"/>
    </location>
</feature>
<keyword evidence="3" id="KW-1185">Reference proteome</keyword>
<organism evidence="2">
    <name type="scientific">Darwinula stevensoni</name>
    <dbReference type="NCBI Taxonomy" id="69355"/>
    <lineage>
        <taxon>Eukaryota</taxon>
        <taxon>Metazoa</taxon>
        <taxon>Ecdysozoa</taxon>
        <taxon>Arthropoda</taxon>
        <taxon>Crustacea</taxon>
        <taxon>Oligostraca</taxon>
        <taxon>Ostracoda</taxon>
        <taxon>Podocopa</taxon>
        <taxon>Podocopida</taxon>
        <taxon>Darwinulocopina</taxon>
        <taxon>Darwinuloidea</taxon>
        <taxon>Darwinulidae</taxon>
        <taxon>Darwinula</taxon>
    </lineage>
</organism>
<evidence type="ECO:0000313" key="3">
    <source>
        <dbReference type="Proteomes" id="UP000677054"/>
    </source>
</evidence>
<protein>
    <submittedName>
        <fullName evidence="2">Uncharacterized protein</fullName>
    </submittedName>
</protein>
<accession>A0A7R9AD69</accession>
<dbReference type="EMBL" id="CAJPEV010004028">
    <property type="protein sequence ID" value="CAG0901023.1"/>
    <property type="molecule type" value="Genomic_DNA"/>
</dbReference>
<keyword evidence="1" id="KW-0732">Signal</keyword>